<keyword evidence="4" id="KW-1185">Reference proteome</keyword>
<gene>
    <name evidence="3" type="ORF">OOJ09_30690</name>
</gene>
<evidence type="ECO:0000259" key="2">
    <source>
        <dbReference type="Pfam" id="PF13302"/>
    </source>
</evidence>
<dbReference type="SUPFAM" id="SSF55729">
    <property type="entry name" value="Acyl-CoA N-acyltransferases (Nat)"/>
    <property type="match status" value="1"/>
</dbReference>
<dbReference type="RefSeq" id="WP_269908800.1">
    <property type="nucleotide sequence ID" value="NZ_JAPFQA010000030.1"/>
</dbReference>
<sequence>MPKMPQAGQRANFPPAAPTQKPILVDRSGESCRIRTLRPGEVNERFARWLADPAVAAGLNMTAAPLGLESFRAYVGSFDNVRRNLLAIRTLDGNEPIGLIMTEIDPRHRVGSLHLIVGDAAHRRLQISFEATRIAIWHMFIERGMEKLMFEPLARNQAAVTACRLGMLRQEGELLAHRLDSKTGERLDQLIFALTLDEFKNRVRAVAKLPVFEGPDLRRNFVREIARSYGRKQT</sequence>
<dbReference type="Proteomes" id="UP001152178">
    <property type="component" value="Unassembled WGS sequence"/>
</dbReference>
<protein>
    <submittedName>
        <fullName evidence="3">Acetyltransferase</fullName>
    </submittedName>
</protein>
<dbReference type="EMBL" id="JAPFQA010000030">
    <property type="protein sequence ID" value="MCZ8548551.1"/>
    <property type="molecule type" value="Genomic_DNA"/>
</dbReference>
<dbReference type="Gene3D" id="3.40.630.30">
    <property type="match status" value="1"/>
</dbReference>
<evidence type="ECO:0000313" key="3">
    <source>
        <dbReference type="EMBL" id="MCZ8548551.1"/>
    </source>
</evidence>
<reference evidence="3" key="1">
    <citation type="submission" date="2022-11" db="EMBL/GenBank/DDBJ databases">
        <authorList>
            <person name="Coimbra C."/>
        </authorList>
    </citation>
    <scope>NUCLEOTIDE SEQUENCE</scope>
    <source>
        <strain evidence="3">Jales19</strain>
    </source>
</reference>
<evidence type="ECO:0000256" key="1">
    <source>
        <dbReference type="SAM" id="MobiDB-lite"/>
    </source>
</evidence>
<comment type="caution">
    <text evidence="3">The sequence shown here is derived from an EMBL/GenBank/DDBJ whole genome shotgun (WGS) entry which is preliminary data.</text>
</comment>
<feature type="domain" description="N-acetyltransferase" evidence="2">
    <location>
        <begin position="34"/>
        <end position="163"/>
    </location>
</feature>
<proteinExistence type="predicted"/>
<dbReference type="Pfam" id="PF13302">
    <property type="entry name" value="Acetyltransf_3"/>
    <property type="match status" value="1"/>
</dbReference>
<evidence type="ECO:0000313" key="4">
    <source>
        <dbReference type="Proteomes" id="UP001152178"/>
    </source>
</evidence>
<accession>A0ABT4R447</accession>
<dbReference type="InterPro" id="IPR016181">
    <property type="entry name" value="Acyl_CoA_acyltransferase"/>
</dbReference>
<feature type="region of interest" description="Disordered" evidence="1">
    <location>
        <begin position="1"/>
        <end position="22"/>
    </location>
</feature>
<organism evidence="3 4">
    <name type="scientific">Mesorhizobium qingshengii</name>
    <dbReference type="NCBI Taxonomy" id="1165689"/>
    <lineage>
        <taxon>Bacteria</taxon>
        <taxon>Pseudomonadati</taxon>
        <taxon>Pseudomonadota</taxon>
        <taxon>Alphaproteobacteria</taxon>
        <taxon>Hyphomicrobiales</taxon>
        <taxon>Phyllobacteriaceae</taxon>
        <taxon>Mesorhizobium</taxon>
    </lineage>
</organism>
<dbReference type="InterPro" id="IPR000182">
    <property type="entry name" value="GNAT_dom"/>
</dbReference>
<name>A0ABT4R447_9HYPH</name>